<reference evidence="18" key="4">
    <citation type="journal article" date="2022" name="Res Sq">
        <title>Comparative Genomics Reveals Insights into the Divergent Evolution of Astigmatic Mites and Household Pest Adaptations.</title>
        <authorList>
            <person name="Xiong Q."/>
            <person name="Wan A.T.-Y."/>
            <person name="Liu X.-Y."/>
            <person name="Fung C.S.-H."/>
            <person name="Xiao X."/>
            <person name="Malainual N."/>
            <person name="Hou J."/>
            <person name="Wang L."/>
            <person name="Wang M."/>
            <person name="Yang K."/>
            <person name="Cui Y."/>
            <person name="Leung E."/>
            <person name="Nong W."/>
            <person name="Shin S.-K."/>
            <person name="Au S."/>
            <person name="Jeong K.Y."/>
            <person name="Chew F.T."/>
            <person name="Hui J."/>
            <person name="Leung T.F."/>
            <person name="Tungtrongchitr A."/>
            <person name="Zhong N."/>
            <person name="Liu Z."/>
            <person name="Tsui S."/>
        </authorList>
    </citation>
    <scope>NUCLEOTIDE SEQUENCE</scope>
    <source>
        <strain evidence="18">Derf</strain>
        <tissue evidence="18">Whole organism</tissue>
    </source>
</reference>
<gene>
    <name evidence="18" type="primary">GIT2</name>
    <name evidence="18" type="ORF">DERF_007096</name>
    <name evidence="17" type="ORF">HUG17_1565</name>
</gene>
<dbReference type="Gene3D" id="1.20.120.330">
    <property type="entry name" value="Nucleotidyltransferases domain 2"/>
    <property type="match status" value="1"/>
</dbReference>
<evidence type="ECO:0000256" key="4">
    <source>
        <dbReference type="ARBA" id="ARBA00022537"/>
    </source>
</evidence>
<dbReference type="InterPro" id="IPR036770">
    <property type="entry name" value="Ankyrin_rpt-contain_sf"/>
</dbReference>
<feature type="domain" description="Arf-GAP" evidence="16">
    <location>
        <begin position="1"/>
        <end position="134"/>
    </location>
</feature>
<protein>
    <submittedName>
        <fullName evidence="17">Arf gtpase-activating protein git2 isoform x2</fullName>
    </submittedName>
    <submittedName>
        <fullName evidence="18">Glycerophosphoinositol permease</fullName>
    </submittedName>
</protein>
<dbReference type="PANTHER" id="PTHR46097:SF3">
    <property type="entry name" value="ARF GTPASE-ACTIVATING PROTEIN GIT"/>
    <property type="match status" value="1"/>
</dbReference>
<dbReference type="SUPFAM" id="SSF48403">
    <property type="entry name" value="Ankyrin repeat"/>
    <property type="match status" value="1"/>
</dbReference>
<dbReference type="InterPro" id="IPR013724">
    <property type="entry name" value="GIT_SHD"/>
</dbReference>
<dbReference type="PROSITE" id="PS50297">
    <property type="entry name" value="ANK_REP_REGION"/>
    <property type="match status" value="1"/>
</dbReference>
<dbReference type="SMART" id="SM00105">
    <property type="entry name" value="ArfGap"/>
    <property type="match status" value="1"/>
</dbReference>
<proteinExistence type="predicted"/>
<organism evidence="18 19">
    <name type="scientific">Dermatophagoides farinae</name>
    <name type="common">American house dust mite</name>
    <dbReference type="NCBI Taxonomy" id="6954"/>
    <lineage>
        <taxon>Eukaryota</taxon>
        <taxon>Metazoa</taxon>
        <taxon>Ecdysozoa</taxon>
        <taxon>Arthropoda</taxon>
        <taxon>Chelicerata</taxon>
        <taxon>Arachnida</taxon>
        <taxon>Acari</taxon>
        <taxon>Acariformes</taxon>
        <taxon>Sarcoptiformes</taxon>
        <taxon>Astigmata</taxon>
        <taxon>Psoroptidia</taxon>
        <taxon>Analgoidea</taxon>
        <taxon>Pyroglyphidae</taxon>
        <taxon>Dermatophagoidinae</taxon>
        <taxon>Dermatophagoides</taxon>
    </lineage>
</organism>
<dbReference type="AlphaFoldDB" id="A0A922HYN6"/>
<name>A0A922HYN6_DERFA</name>
<dbReference type="InterPro" id="IPR022018">
    <property type="entry name" value="GIT1_C"/>
</dbReference>
<keyword evidence="9" id="KW-0638">Presynaptic neurotoxin</keyword>
<feature type="compositionally biased region" description="Low complexity" evidence="15">
    <location>
        <begin position="618"/>
        <end position="645"/>
    </location>
</feature>
<sequence length="899" mass="102202">MPKTTYSQMVNSEIDVCADCSQINPTWASINHGTFLCDQCAIIHRSLGRIISQIKPLNSNNWKSTQLQMVFDLYRSGSNSIWEHTLLDPHVSSGNHHQTTHNKAHLRKKPQPNDLLHPNKSDFIRAKYQSFAFVNKSHGIKDDVESEADISEQLHSSVRTPNLKTSLRLLIAGANPNYIHSEKFNSPLHMAARSGQMSQIELLLAYGANSIIVDSRNKSAIDYARDAGHHDIFHRLIEHQFDLTDTLTRFICQGRQPNHRNGEHFLFVDVKSELINYFDNTIDVSNDSNQLRNSTEMFRNELHQSLQSLGHKLFQELTRDVYDELDRREINAFVTAAYSNENGKLSILHQQLIIPFLPVYQYFSTTRNQGRQKLALLNTKELTLLIVDVLNEVRRRVYNIQYASGSLNNNRNTDKDDRNRNHEIENNDSEPLYDSVPSEEDYDDLNFDSELNTIVKNRNIQNLNSIPVKSSDIAMKQDVSNPISTKEYNALKEQVVKSSELIEAFLNENKTMRMELNHLQIKLDKLTVENVQLRQFILTPSSSSANPSMKSSMIMNEPKSTSMLIESTEDLLNSHNNIVSYLHNQQTTNRVRPQSMSTITNDFSSQSMAMMTMLNKSPASLNHASPSSLSVSPSNSMANYNNPNNQRNLSPHNYNMAFSSNNNSNDPTDHRLHHSSFIDSSSSLSSQLQQTSNNRSSSSPHSHQHQPTPPKQHQPASQTNQTNLNEQRPYSITAGTILANSSLSKPSASKTTLPTKDEVIRKIEFITNGIKELLIKAKEEKHNEFHHCSERICNYVSDMINLFPESIESSNMDNLLQLNQAFIVLQGNVIHLNELCHSYENRPPPRYQHSNSTPNHKENNRYNYNKVIDKAAEVASSVKSIINLYNIQTATTATATNIQ</sequence>
<dbReference type="PROSITE" id="PS50115">
    <property type="entry name" value="ARFGAP"/>
    <property type="match status" value="1"/>
</dbReference>
<dbReference type="Pfam" id="PF12796">
    <property type="entry name" value="Ank_2"/>
    <property type="match status" value="1"/>
</dbReference>
<keyword evidence="6" id="KW-0677">Repeat</keyword>
<keyword evidence="19" id="KW-1185">Reference proteome</keyword>
<dbReference type="GO" id="GO:0008270">
    <property type="term" value="F:zinc ion binding"/>
    <property type="evidence" value="ECO:0007669"/>
    <property type="project" value="UniProtKB-KW"/>
</dbReference>
<evidence type="ECO:0000256" key="3">
    <source>
        <dbReference type="ARBA" id="ARBA00022483"/>
    </source>
</evidence>
<dbReference type="PANTHER" id="PTHR46097">
    <property type="entry name" value="G PROTEIN-COUPLED RECEPTOR KINASE INTERACTING ARFGAP"/>
    <property type="match status" value="1"/>
</dbReference>
<dbReference type="Pfam" id="PF08518">
    <property type="entry name" value="GIT_SHD"/>
    <property type="match status" value="2"/>
</dbReference>
<accession>A0A922HYN6</accession>
<dbReference type="GO" id="GO:0032012">
    <property type="term" value="P:regulation of ARF protein signal transduction"/>
    <property type="evidence" value="ECO:0007669"/>
    <property type="project" value="InterPro"/>
</dbReference>
<dbReference type="GO" id="GO:0006887">
    <property type="term" value="P:exocytosis"/>
    <property type="evidence" value="ECO:0007669"/>
    <property type="project" value="UniProtKB-KW"/>
</dbReference>
<keyword evidence="11" id="KW-0472">Membrane</keyword>
<dbReference type="PROSITE" id="PS50088">
    <property type="entry name" value="ANK_REPEAT"/>
    <property type="match status" value="1"/>
</dbReference>
<dbReference type="GO" id="GO:0044218">
    <property type="term" value="C:other organism cell membrane"/>
    <property type="evidence" value="ECO:0007669"/>
    <property type="project" value="UniProtKB-KW"/>
</dbReference>
<keyword evidence="14" id="KW-0175">Coiled coil</keyword>
<evidence type="ECO:0000256" key="14">
    <source>
        <dbReference type="SAM" id="Coils"/>
    </source>
</evidence>
<feature type="region of interest" description="Disordered" evidence="15">
    <location>
        <begin position="841"/>
        <end position="860"/>
    </location>
</feature>
<evidence type="ECO:0000256" key="9">
    <source>
        <dbReference type="ARBA" id="ARBA00023028"/>
    </source>
</evidence>
<dbReference type="OrthoDB" id="5588096at2759"/>
<dbReference type="GO" id="GO:0036465">
    <property type="term" value="P:synaptic vesicle recycling"/>
    <property type="evidence" value="ECO:0007669"/>
    <property type="project" value="TreeGrafter"/>
</dbReference>
<comment type="subcellular location">
    <subcellularLocation>
        <location evidence="1">Target cell membrane</location>
    </subcellularLocation>
</comment>
<reference evidence="17" key="2">
    <citation type="submission" date="2020-06" db="EMBL/GenBank/DDBJ databases">
        <authorList>
            <person name="Ji K."/>
            <person name="Li J."/>
        </authorList>
    </citation>
    <scope>NUCLEOTIDE SEQUENCE</scope>
    <source>
        <strain evidence="17">JKM2019</strain>
        <tissue evidence="17">Whole body</tissue>
    </source>
</reference>
<reference evidence="17" key="3">
    <citation type="journal article" date="2021" name="World Allergy Organ. J.">
        <title>Chromosome-level assembly of Dermatophagoides farinae genome and transcriptome reveals two novel allergens Der f 37 and Der f 39.</title>
        <authorList>
            <person name="Chen J."/>
            <person name="Cai Z."/>
            <person name="Fan D."/>
            <person name="Hu J."/>
            <person name="Hou Y."/>
            <person name="He Y."/>
            <person name="Zhang Z."/>
            <person name="Zhao Z."/>
            <person name="Gao P."/>
            <person name="Hu W."/>
            <person name="Sun J."/>
            <person name="Li J."/>
            <person name="Ji K."/>
        </authorList>
    </citation>
    <scope>NUCLEOTIDE SEQUENCE</scope>
    <source>
        <strain evidence="17">JKM2019</strain>
    </source>
</reference>
<dbReference type="Pfam" id="PF12205">
    <property type="entry name" value="GIT1_C"/>
    <property type="match status" value="1"/>
</dbReference>
<keyword evidence="10 12" id="KW-0040">ANK repeat</keyword>
<dbReference type="InterPro" id="IPR037278">
    <property type="entry name" value="ARFGAP/RecO"/>
</dbReference>
<evidence type="ECO:0000313" key="17">
    <source>
        <dbReference type="EMBL" id="KAH7646027.1"/>
    </source>
</evidence>
<dbReference type="GO" id="GO:0005096">
    <property type="term" value="F:GTPase activator activity"/>
    <property type="evidence" value="ECO:0007669"/>
    <property type="project" value="UniProtKB-KW"/>
</dbReference>
<dbReference type="Gene3D" id="1.25.40.20">
    <property type="entry name" value="Ankyrin repeat-containing domain"/>
    <property type="match status" value="1"/>
</dbReference>
<feature type="compositionally biased region" description="Polar residues" evidence="15">
    <location>
        <begin position="646"/>
        <end position="666"/>
    </location>
</feature>
<dbReference type="Gene3D" id="1.10.220.150">
    <property type="entry name" value="Arf GTPase activating protein"/>
    <property type="match status" value="1"/>
</dbReference>
<dbReference type="Pfam" id="PF01412">
    <property type="entry name" value="ArfGap"/>
    <property type="match status" value="1"/>
</dbReference>
<keyword evidence="5" id="KW-0479">Metal-binding</keyword>
<comment type="caution">
    <text evidence="18">The sequence shown here is derived from an EMBL/GenBank/DDBJ whole genome shotgun (WGS) entry which is preliminary data.</text>
</comment>
<evidence type="ECO:0000313" key="18">
    <source>
        <dbReference type="EMBL" id="KAH9516349.1"/>
    </source>
</evidence>
<keyword evidence="11" id="KW-1053">Target membrane</keyword>
<keyword evidence="4" id="KW-1052">Target cell membrane</keyword>
<keyword evidence="9" id="KW-0800">Toxin</keyword>
<dbReference type="InterPro" id="IPR047161">
    <property type="entry name" value="GIT-like"/>
</dbReference>
<dbReference type="SUPFAM" id="SSF57863">
    <property type="entry name" value="ArfGap/RecO-like zinc finger"/>
    <property type="match status" value="1"/>
</dbReference>
<evidence type="ECO:0000256" key="10">
    <source>
        <dbReference type="ARBA" id="ARBA00023043"/>
    </source>
</evidence>
<feature type="compositionally biased region" description="Basic and acidic residues" evidence="15">
    <location>
        <begin position="412"/>
        <end position="425"/>
    </location>
</feature>
<keyword evidence="8" id="KW-0862">Zinc</keyword>
<feature type="compositionally biased region" description="Basic residues" evidence="15">
    <location>
        <begin position="98"/>
        <end position="110"/>
    </location>
</feature>
<evidence type="ECO:0000256" key="11">
    <source>
        <dbReference type="ARBA" id="ARBA00023298"/>
    </source>
</evidence>
<keyword evidence="2" id="KW-0343">GTPase activation</keyword>
<dbReference type="Proteomes" id="UP000828236">
    <property type="component" value="Unassembled WGS sequence"/>
</dbReference>
<feature type="repeat" description="ANK" evidence="12">
    <location>
        <begin position="183"/>
        <end position="215"/>
    </location>
</feature>
<evidence type="ECO:0000256" key="13">
    <source>
        <dbReference type="PROSITE-ProRule" id="PRU00288"/>
    </source>
</evidence>
<dbReference type="Proteomes" id="UP000790347">
    <property type="component" value="Unassembled WGS sequence"/>
</dbReference>
<dbReference type="GO" id="GO:0008277">
    <property type="term" value="P:regulation of G protein-coupled receptor signaling pathway"/>
    <property type="evidence" value="ECO:0007669"/>
    <property type="project" value="TreeGrafter"/>
</dbReference>
<dbReference type="Gene3D" id="1.20.5.170">
    <property type="match status" value="1"/>
</dbReference>
<evidence type="ECO:0000256" key="12">
    <source>
        <dbReference type="PROSITE-ProRule" id="PRU00023"/>
    </source>
</evidence>
<evidence type="ECO:0000256" key="8">
    <source>
        <dbReference type="ARBA" id="ARBA00022833"/>
    </source>
</evidence>
<dbReference type="InterPro" id="IPR001164">
    <property type="entry name" value="ArfGAP_dom"/>
</dbReference>
<evidence type="ECO:0000256" key="1">
    <source>
        <dbReference type="ARBA" id="ARBA00004175"/>
    </source>
</evidence>
<feature type="region of interest" description="Disordered" evidence="15">
    <location>
        <begin position="92"/>
        <end position="114"/>
    </location>
</feature>
<dbReference type="GO" id="GO:0098793">
    <property type="term" value="C:presynapse"/>
    <property type="evidence" value="ECO:0007669"/>
    <property type="project" value="GOC"/>
</dbReference>
<dbReference type="GO" id="GO:0031267">
    <property type="term" value="F:small GTPase binding"/>
    <property type="evidence" value="ECO:0007669"/>
    <property type="project" value="TreeGrafter"/>
</dbReference>
<evidence type="ECO:0000256" key="2">
    <source>
        <dbReference type="ARBA" id="ARBA00022468"/>
    </source>
</evidence>
<evidence type="ECO:0000313" key="19">
    <source>
        <dbReference type="Proteomes" id="UP000790347"/>
    </source>
</evidence>
<dbReference type="InterPro" id="IPR038508">
    <property type="entry name" value="ArfGAP_dom_sf"/>
</dbReference>
<feature type="region of interest" description="Disordered" evidence="15">
    <location>
        <begin position="618"/>
        <end position="722"/>
    </location>
</feature>
<dbReference type="InterPro" id="IPR002110">
    <property type="entry name" value="Ankyrin_rpt"/>
</dbReference>
<keyword evidence="9" id="KW-0528">Neurotoxin</keyword>
<reference evidence="18" key="1">
    <citation type="submission" date="2013-05" db="EMBL/GenBank/DDBJ databases">
        <authorList>
            <person name="Yim A.K.Y."/>
            <person name="Chan T.F."/>
            <person name="Ji K.M."/>
            <person name="Liu X.Y."/>
            <person name="Zhou J.W."/>
            <person name="Li R.Q."/>
            <person name="Yang K.Y."/>
            <person name="Li J."/>
            <person name="Li M."/>
            <person name="Law P.T.W."/>
            <person name="Wu Y.L."/>
            <person name="Cai Z.L."/>
            <person name="Qin H."/>
            <person name="Bao Y."/>
            <person name="Leung R.K.K."/>
            <person name="Ng P.K.S."/>
            <person name="Zou J."/>
            <person name="Zhong X.J."/>
            <person name="Ran P.X."/>
            <person name="Zhong N.S."/>
            <person name="Liu Z.G."/>
            <person name="Tsui S.K.W."/>
        </authorList>
    </citation>
    <scope>NUCLEOTIDE SEQUENCE</scope>
    <source>
        <strain evidence="18">Derf</strain>
        <tissue evidence="18">Whole organism</tissue>
    </source>
</reference>
<evidence type="ECO:0000256" key="15">
    <source>
        <dbReference type="SAM" id="MobiDB-lite"/>
    </source>
</evidence>
<dbReference type="SMART" id="SM00248">
    <property type="entry name" value="ANK"/>
    <property type="match status" value="3"/>
</dbReference>
<evidence type="ECO:0000256" key="5">
    <source>
        <dbReference type="ARBA" id="ARBA00022723"/>
    </source>
</evidence>
<evidence type="ECO:0000256" key="7">
    <source>
        <dbReference type="ARBA" id="ARBA00022771"/>
    </source>
</evidence>
<keyword evidence="7 13" id="KW-0863">Zinc-finger</keyword>
<dbReference type="PRINTS" id="PR00405">
    <property type="entry name" value="REVINTRACTNG"/>
</dbReference>
<feature type="coiled-coil region" evidence="14">
    <location>
        <begin position="502"/>
        <end position="529"/>
    </location>
</feature>
<evidence type="ECO:0000259" key="16">
    <source>
        <dbReference type="PROSITE" id="PS50115"/>
    </source>
</evidence>
<dbReference type="SMART" id="SM00555">
    <property type="entry name" value="GIT"/>
    <property type="match status" value="2"/>
</dbReference>
<dbReference type="GO" id="GO:0044231">
    <property type="term" value="C:host cell presynaptic membrane"/>
    <property type="evidence" value="ECO:0007669"/>
    <property type="project" value="UniProtKB-KW"/>
</dbReference>
<feature type="region of interest" description="Disordered" evidence="15">
    <location>
        <begin position="405"/>
        <end position="439"/>
    </location>
</feature>
<dbReference type="GO" id="GO:0007420">
    <property type="term" value="P:brain development"/>
    <property type="evidence" value="ECO:0007669"/>
    <property type="project" value="InterPro"/>
</dbReference>
<keyword evidence="3" id="KW-0268">Exocytosis</keyword>
<dbReference type="EMBL" id="SDOV01000001">
    <property type="protein sequence ID" value="KAH7646027.1"/>
    <property type="molecule type" value="Genomic_DNA"/>
</dbReference>
<evidence type="ECO:0000256" key="6">
    <source>
        <dbReference type="ARBA" id="ARBA00022737"/>
    </source>
</evidence>
<feature type="compositionally biased region" description="Low complexity" evidence="15">
    <location>
        <begin position="675"/>
        <end position="701"/>
    </location>
</feature>
<dbReference type="EMBL" id="ASGP02000003">
    <property type="protein sequence ID" value="KAH9516349.1"/>
    <property type="molecule type" value="Genomic_DNA"/>
</dbReference>